<dbReference type="InterPro" id="IPR006073">
    <property type="entry name" value="GTP-bd"/>
</dbReference>
<dbReference type="InterPro" id="IPR031167">
    <property type="entry name" value="G_OBG"/>
</dbReference>
<evidence type="ECO:0000256" key="1">
    <source>
        <dbReference type="ARBA" id="ARBA00022741"/>
    </source>
</evidence>
<dbReference type="InterPro" id="IPR006074">
    <property type="entry name" value="GTP1-OBG_CS"/>
</dbReference>
<keyword evidence="1" id="KW-0547">Nucleotide-binding</keyword>
<dbReference type="PANTHER" id="PTHR43127">
    <property type="entry name" value="DEVELOPMENTALLY-REGULATED GTP-BINDING PROTEIN 2"/>
    <property type="match status" value="1"/>
</dbReference>
<dbReference type="AlphaFoldDB" id="A0AA35IWK2"/>
<feature type="domain" description="TGS" evidence="5">
    <location>
        <begin position="292"/>
        <end position="368"/>
    </location>
</feature>
<dbReference type="FunFam" id="3.40.50.300:FF:000740">
    <property type="entry name" value="Putative GTP-binding protein 1"/>
    <property type="match status" value="1"/>
</dbReference>
<dbReference type="InterPro" id="IPR004095">
    <property type="entry name" value="TGS"/>
</dbReference>
<dbReference type="Pfam" id="PF16897">
    <property type="entry name" value="MMR_HSR1_Xtn"/>
    <property type="match status" value="1"/>
</dbReference>
<name>A0AA35IWK2_SACMI</name>
<evidence type="ECO:0000259" key="4">
    <source>
        <dbReference type="PROSITE" id="PS51710"/>
    </source>
</evidence>
<dbReference type="GO" id="GO:1903833">
    <property type="term" value="P:positive regulation of cellular response to amino acid starvation"/>
    <property type="evidence" value="ECO:0007669"/>
    <property type="project" value="UniProtKB-ARBA"/>
</dbReference>
<dbReference type="Gene3D" id="6.10.140.1070">
    <property type="match status" value="2"/>
</dbReference>
<organism evidence="6 7">
    <name type="scientific">Saccharomyces mikatae IFO 1815</name>
    <dbReference type="NCBI Taxonomy" id="226126"/>
    <lineage>
        <taxon>Eukaryota</taxon>
        <taxon>Fungi</taxon>
        <taxon>Dikarya</taxon>
        <taxon>Ascomycota</taxon>
        <taxon>Saccharomycotina</taxon>
        <taxon>Saccharomycetes</taxon>
        <taxon>Saccharomycetales</taxon>
        <taxon>Saccharomycetaceae</taxon>
        <taxon>Saccharomyces</taxon>
    </lineage>
</organism>
<evidence type="ECO:0000259" key="5">
    <source>
        <dbReference type="PROSITE" id="PS51880"/>
    </source>
</evidence>
<feature type="domain" description="OBG-type G" evidence="4">
    <location>
        <begin position="66"/>
        <end position="292"/>
    </location>
</feature>
<dbReference type="Pfam" id="PF01926">
    <property type="entry name" value="MMR_HSR1"/>
    <property type="match status" value="1"/>
</dbReference>
<proteinExistence type="predicted"/>
<evidence type="ECO:0000256" key="2">
    <source>
        <dbReference type="ARBA" id="ARBA00023134"/>
    </source>
</evidence>
<dbReference type="GO" id="GO:0003924">
    <property type="term" value="F:GTPase activity"/>
    <property type="evidence" value="ECO:0007669"/>
    <property type="project" value="InterPro"/>
</dbReference>
<comment type="function">
    <text evidence="3">Involved in ribosomal function.</text>
</comment>
<dbReference type="PROSITE" id="PS00905">
    <property type="entry name" value="GTP1_OBG"/>
    <property type="match status" value="1"/>
</dbReference>
<gene>
    <name evidence="6" type="primary">SMKI01G0330</name>
    <name evidence="6" type="ORF">SMKI_01G0330</name>
</gene>
<dbReference type="RefSeq" id="XP_056080193.1">
    <property type="nucleotide sequence ID" value="XM_056223586.1"/>
</dbReference>
<dbReference type="NCBIfam" id="TIGR00231">
    <property type="entry name" value="small_GTP"/>
    <property type="match status" value="1"/>
</dbReference>
<dbReference type="GO" id="GO:0005525">
    <property type="term" value="F:GTP binding"/>
    <property type="evidence" value="ECO:0007669"/>
    <property type="project" value="UniProtKB-KW"/>
</dbReference>
<dbReference type="PROSITE" id="PS51710">
    <property type="entry name" value="G_OBG"/>
    <property type="match status" value="1"/>
</dbReference>
<dbReference type="SUPFAM" id="SSF52540">
    <property type="entry name" value="P-loop containing nucleoside triphosphate hydrolases"/>
    <property type="match status" value="1"/>
</dbReference>
<dbReference type="CDD" id="cd17230">
    <property type="entry name" value="TGS_DRG1"/>
    <property type="match status" value="1"/>
</dbReference>
<evidence type="ECO:0000313" key="6">
    <source>
        <dbReference type="EMBL" id="CAI4037076.1"/>
    </source>
</evidence>
<dbReference type="InterPro" id="IPR012675">
    <property type="entry name" value="Beta-grasp_dom_sf"/>
</dbReference>
<dbReference type="CDD" id="cd01896">
    <property type="entry name" value="DRG"/>
    <property type="match status" value="1"/>
</dbReference>
<dbReference type="PROSITE" id="PS51880">
    <property type="entry name" value="TGS"/>
    <property type="match status" value="1"/>
</dbReference>
<dbReference type="InterPro" id="IPR027417">
    <property type="entry name" value="P-loop_NTPase"/>
</dbReference>
<dbReference type="InterPro" id="IPR045001">
    <property type="entry name" value="DRG"/>
</dbReference>
<keyword evidence="7" id="KW-1185">Reference proteome</keyword>
<dbReference type="Pfam" id="PF02824">
    <property type="entry name" value="TGS"/>
    <property type="match status" value="1"/>
</dbReference>
<dbReference type="InterPro" id="IPR031662">
    <property type="entry name" value="GTP-binding_2"/>
</dbReference>
<reference evidence="6" key="1">
    <citation type="submission" date="2022-10" db="EMBL/GenBank/DDBJ databases">
        <authorList>
            <person name="Byrne P K."/>
        </authorList>
    </citation>
    <scope>NUCLEOTIDE SEQUENCE</scope>
    <source>
        <strain evidence="6">IFO1815</strain>
    </source>
</reference>
<dbReference type="InterPro" id="IPR012676">
    <property type="entry name" value="TGS-like"/>
</dbReference>
<accession>A0AA35IWK2</accession>
<dbReference type="FunFam" id="3.10.20.30:FF:000003">
    <property type="entry name" value="Developmentally-regulated GTP-binding protein 1"/>
    <property type="match status" value="1"/>
</dbReference>
<dbReference type="EMBL" id="OX365757">
    <property type="protein sequence ID" value="CAI4037076.1"/>
    <property type="molecule type" value="Genomic_DNA"/>
</dbReference>
<dbReference type="PRINTS" id="PR00326">
    <property type="entry name" value="GTP1OBG"/>
</dbReference>
<protein>
    <recommendedName>
        <fullName evidence="8">Ribosome-interacting GTPase 1</fullName>
    </recommendedName>
</protein>
<dbReference type="Proteomes" id="UP001161438">
    <property type="component" value="Chromosome 1"/>
</dbReference>
<evidence type="ECO:0000256" key="3">
    <source>
        <dbReference type="ARBA" id="ARBA00059727"/>
    </source>
</evidence>
<evidence type="ECO:0008006" key="8">
    <source>
        <dbReference type="Google" id="ProtNLM"/>
    </source>
</evidence>
<dbReference type="GeneID" id="80916289"/>
<dbReference type="Gene3D" id="3.10.20.30">
    <property type="match status" value="1"/>
</dbReference>
<evidence type="ECO:0000313" key="7">
    <source>
        <dbReference type="Proteomes" id="UP001161438"/>
    </source>
</evidence>
<dbReference type="SUPFAM" id="SSF81271">
    <property type="entry name" value="TGS-like"/>
    <property type="match status" value="1"/>
</dbReference>
<sequence length="369" mass="40741">MSTTVEKIKAIEDEMARTQKNKATSFHLGQLKAKLAKLRRELLTSAASSGGGGAGIGFDVARTGVASVGFVGFPSVGKSTLLSKLTGTESEAAEYEFTTLVTVPGVIRYKGAKIQMLDLPGIIDGAKDGRGRGKQVIAVARTCNLLFIILDVNKPLHHKQIIEKELEGVGIRLNKTPPDILIKKKEKGGISITNTVPMTHLGNDEIRAVMGEYRINSAEIAFRCDATVDDLIDVLEAQSRRYMPAIYVLNKIDSLSIEELELLYRIPNAVPISSGQDWNLDELLQVMWDRLNLVRIYTKPKGQIPDFTDPVVLRSDRCSVKDFCNQIHKSLVDDFRNALVYGSSVKHQPQYVGLNHILEDEDVVTILKK</sequence>
<dbReference type="InterPro" id="IPR005225">
    <property type="entry name" value="Small_GTP-bd"/>
</dbReference>
<keyword evidence="2" id="KW-0342">GTP-binding</keyword>